<evidence type="ECO:0000313" key="1">
    <source>
        <dbReference type="EMBL" id="OQX50694.1"/>
    </source>
</evidence>
<organism evidence="1 2">
    <name type="scientific">candidate division CPR3 bacterium 4484_211</name>
    <dbReference type="NCBI Taxonomy" id="1968527"/>
    <lineage>
        <taxon>Bacteria</taxon>
        <taxon>Bacteria division CPR3</taxon>
    </lineage>
</organism>
<dbReference type="AlphaFoldDB" id="A0A1W9NX79"/>
<dbReference type="Proteomes" id="UP000192520">
    <property type="component" value="Unassembled WGS sequence"/>
</dbReference>
<sequence>MESSGPHPKPVIFHSIRVGLYLYSRGYGKDIVIAGLLHDLLEDSNVTYQEIIQRFGAEVAELVQANSFDKNITDKEKRKNQTLAKCIKKGKSALIIKATDILDNSYYYHLAKGQNLKNLLMRKTNEFLEKSARFIKNEPPWQDLKQQLDKLSQKRNG</sequence>
<comment type="caution">
    <text evidence="1">The sequence shown here is derived from an EMBL/GenBank/DDBJ whole genome shotgun (WGS) entry which is preliminary data.</text>
</comment>
<reference evidence="2" key="1">
    <citation type="submission" date="2017-03" db="EMBL/GenBank/DDBJ databases">
        <title>Novel pathways for hydrocarbon cycling and metabolic interdependencies in hydrothermal sediment communities.</title>
        <authorList>
            <person name="Dombrowski N."/>
            <person name="Seitz K."/>
            <person name="Teske A."/>
            <person name="Baker B."/>
        </authorList>
    </citation>
    <scope>NUCLEOTIDE SEQUENCE [LARGE SCALE GENOMIC DNA]</scope>
</reference>
<proteinExistence type="predicted"/>
<dbReference type="SUPFAM" id="SSF109604">
    <property type="entry name" value="HD-domain/PDEase-like"/>
    <property type="match status" value="1"/>
</dbReference>
<dbReference type="Gene3D" id="1.10.3210.10">
    <property type="entry name" value="Hypothetical protein af1432"/>
    <property type="match status" value="1"/>
</dbReference>
<name>A0A1W9NX79_UNCC3</name>
<dbReference type="STRING" id="1968527.B5M47_03440"/>
<evidence type="ECO:0000313" key="2">
    <source>
        <dbReference type="Proteomes" id="UP000192520"/>
    </source>
</evidence>
<gene>
    <name evidence="1" type="ORF">B5M47_03440</name>
</gene>
<dbReference type="InterPro" id="IPR052194">
    <property type="entry name" value="MESH1"/>
</dbReference>
<dbReference type="Pfam" id="PF13328">
    <property type="entry name" value="HD_4"/>
    <property type="match status" value="1"/>
</dbReference>
<dbReference type="GO" id="GO:0008893">
    <property type="term" value="F:guanosine-3',5'-bis(diphosphate) 3'-diphosphatase activity"/>
    <property type="evidence" value="ECO:0007669"/>
    <property type="project" value="TreeGrafter"/>
</dbReference>
<protein>
    <recommendedName>
        <fullName evidence="3">HD/PDEase domain-containing protein</fullName>
    </recommendedName>
</protein>
<dbReference type="EMBL" id="MZGJ01000024">
    <property type="protein sequence ID" value="OQX50694.1"/>
    <property type="molecule type" value="Genomic_DNA"/>
</dbReference>
<dbReference type="PANTHER" id="PTHR46246">
    <property type="entry name" value="GUANOSINE-3',5'-BIS(DIPHOSPHATE) 3'-PYROPHOSPHOHYDROLASE MESH1"/>
    <property type="match status" value="1"/>
</dbReference>
<accession>A0A1W9NX79</accession>
<dbReference type="PANTHER" id="PTHR46246:SF1">
    <property type="entry name" value="GUANOSINE-3',5'-BIS(DIPHOSPHATE) 3'-PYROPHOSPHOHYDROLASE MESH1"/>
    <property type="match status" value="1"/>
</dbReference>
<evidence type="ECO:0008006" key="3">
    <source>
        <dbReference type="Google" id="ProtNLM"/>
    </source>
</evidence>